<dbReference type="PANTHER" id="PTHR43135">
    <property type="entry name" value="ALPHA-D-RIBOSE 1-METHYLPHOSPHONATE 5-TRIPHOSPHATE DIPHOSPHATASE"/>
    <property type="match status" value="1"/>
</dbReference>
<dbReference type="Proteomes" id="UP000058599">
    <property type="component" value="Chromosome"/>
</dbReference>
<dbReference type="SUPFAM" id="SSF51338">
    <property type="entry name" value="Composite domain of metallo-dependent hydrolases"/>
    <property type="match status" value="1"/>
</dbReference>
<dbReference type="InterPro" id="IPR051781">
    <property type="entry name" value="Metallo-dep_Hydrolase"/>
</dbReference>
<dbReference type="Gene3D" id="3.30.110.90">
    <property type="entry name" value="Amidohydrolase"/>
    <property type="match status" value="1"/>
</dbReference>
<feature type="signal peptide" evidence="1">
    <location>
        <begin position="1"/>
        <end position="28"/>
    </location>
</feature>
<evidence type="ECO:0000256" key="1">
    <source>
        <dbReference type="SAM" id="SignalP"/>
    </source>
</evidence>
<keyword evidence="4" id="KW-1185">Reference proteome</keyword>
<dbReference type="Gene3D" id="2.30.40.10">
    <property type="entry name" value="Urease, subunit C, domain 1"/>
    <property type="match status" value="2"/>
</dbReference>
<dbReference type="RefSeq" id="WP_210434170.1">
    <property type="nucleotide sequence ID" value="NZ_CP012199.1"/>
</dbReference>
<dbReference type="InterPro" id="IPR006680">
    <property type="entry name" value="Amidohydro-rel"/>
</dbReference>
<feature type="domain" description="Amidohydrolase-related" evidence="2">
    <location>
        <begin position="401"/>
        <end position="510"/>
    </location>
</feature>
<dbReference type="GO" id="GO:0016810">
    <property type="term" value="F:hydrolase activity, acting on carbon-nitrogen (but not peptide) bonds"/>
    <property type="evidence" value="ECO:0007669"/>
    <property type="project" value="InterPro"/>
</dbReference>
<dbReference type="InterPro" id="IPR011059">
    <property type="entry name" value="Metal-dep_hydrolase_composite"/>
</dbReference>
<sequence>MRRMMKKAMGLAAGVAMLASGAALPVSAAVVPSATVAPAQDHGDLATGPYRRLVILNAMVIPGHGGPAAGPYDIVIEGNRIAEMIALDPVTLGRRGASARPTGDRVIDATGKFVMPGMIDLHMHIREDPLPMAYNHYLKLAHGVTSEVMVPDRGMPHALEQQRLSAANRILAPRLYPYWTWGNLPGYTREEQEDPSQAPRIAREIAAKGAHVVSVGPIAWNRELFGAVCKAVYAAGGITSVHLPPATTAVVDALTAAKLGVTMIEHHYGYAESALDRTVQDFPRDYNYDDESHRFRHAGMVWTEADREPARTRLLTEVAKELAETGVTMLPTRVVYEANRDILRAQGLPWHEKYTHQLLWEKFLPNRNLHGGYFWDWSSEDEAAWSKAYDLWGRLIYAFNKEGGRVAYGTDDSYIWATPGFSNVRELELLREAGLHNYEVLKAATLNSAEALREAKLGLVRPGYAADLLIVDHNPAYNLAFLYGFGANTLDASGQMVRTAGIIHTIKDGVVMENARLLEEVARMVKASRPEGRAPDTVTAPFLP</sequence>
<reference evidence="3 4" key="1">
    <citation type="journal article" date="2016" name="BMC Genomics">
        <title>Genomic analysis of the nitrate-respiring Sphingopyxis granuli (formerly Sphingomonas macrogoltabida) strain TFA.</title>
        <authorList>
            <person name="Garcia-Romero I."/>
            <person name="Perez-Pulido A.J."/>
            <person name="Gonzalez-Flores Y.E."/>
            <person name="Reyes-Ramirez F."/>
            <person name="Santero E."/>
            <person name="Floriano B."/>
        </authorList>
    </citation>
    <scope>NUCLEOTIDE SEQUENCE [LARGE SCALE GENOMIC DNA]</scope>
    <source>
        <strain evidence="3 4">TFA</strain>
    </source>
</reference>
<dbReference type="AlphaFoldDB" id="A0AA86L4F8"/>
<dbReference type="InterPro" id="IPR032466">
    <property type="entry name" value="Metal_Hydrolase"/>
</dbReference>
<dbReference type="EMBL" id="CP012199">
    <property type="protein sequence ID" value="AMG75936.1"/>
    <property type="molecule type" value="Genomic_DNA"/>
</dbReference>
<feature type="chain" id="PRO_5041648778" evidence="1">
    <location>
        <begin position="29"/>
        <end position="544"/>
    </location>
</feature>
<dbReference type="Pfam" id="PF01979">
    <property type="entry name" value="Amidohydro_1"/>
    <property type="match status" value="1"/>
</dbReference>
<name>A0AA86L4F8_9SPHN</name>
<dbReference type="PANTHER" id="PTHR43135:SF3">
    <property type="entry name" value="ALPHA-D-RIBOSE 1-METHYLPHOSPHONATE 5-TRIPHOSPHATE DIPHOSPHATASE"/>
    <property type="match status" value="1"/>
</dbReference>
<evidence type="ECO:0000313" key="4">
    <source>
        <dbReference type="Proteomes" id="UP000058599"/>
    </source>
</evidence>
<evidence type="ECO:0000313" key="3">
    <source>
        <dbReference type="EMBL" id="AMG75936.1"/>
    </source>
</evidence>
<proteinExistence type="predicted"/>
<protein>
    <submittedName>
        <fullName evidence="3">Amidohydrolase family enzyme</fullName>
    </submittedName>
</protein>
<dbReference type="SUPFAM" id="SSF51556">
    <property type="entry name" value="Metallo-dependent hydrolases"/>
    <property type="match status" value="1"/>
</dbReference>
<dbReference type="KEGG" id="sgi:SGRAN_3595"/>
<organism evidence="3 4">
    <name type="scientific">Sphingopyxis granuli</name>
    <dbReference type="NCBI Taxonomy" id="267128"/>
    <lineage>
        <taxon>Bacteria</taxon>
        <taxon>Pseudomonadati</taxon>
        <taxon>Pseudomonadota</taxon>
        <taxon>Alphaproteobacteria</taxon>
        <taxon>Sphingomonadales</taxon>
        <taxon>Sphingomonadaceae</taxon>
        <taxon>Sphingopyxis</taxon>
    </lineage>
</organism>
<accession>A0AA86L4F8</accession>
<dbReference type="Gene3D" id="1.20.58.520">
    <property type="entry name" value="Amidohydrolase"/>
    <property type="match status" value="1"/>
</dbReference>
<keyword evidence="1" id="KW-0732">Signal</keyword>
<evidence type="ECO:0000259" key="2">
    <source>
        <dbReference type="Pfam" id="PF01979"/>
    </source>
</evidence>
<gene>
    <name evidence="3" type="ORF">SGRAN_3595</name>
</gene>